<dbReference type="PANTHER" id="PTHR32251:SF17">
    <property type="entry name" value="STEROID 5-ALPHA REDUCTASE C-TERMINAL DOMAIN-CONTAINING PROTEIN"/>
    <property type="match status" value="1"/>
</dbReference>
<dbReference type="GO" id="GO:0016020">
    <property type="term" value="C:membrane"/>
    <property type="evidence" value="ECO:0007669"/>
    <property type="project" value="TreeGrafter"/>
</dbReference>
<dbReference type="RefSeq" id="WP_270453488.1">
    <property type="nucleotide sequence ID" value="NZ_JADPIE010000003.1"/>
</dbReference>
<feature type="transmembrane region" description="Helical" evidence="1">
    <location>
        <begin position="54"/>
        <end position="76"/>
    </location>
</feature>
<feature type="transmembrane region" description="Helical" evidence="1">
    <location>
        <begin position="188"/>
        <end position="217"/>
    </location>
</feature>
<dbReference type="EMBL" id="JADPIE010000003">
    <property type="protein sequence ID" value="MBF8436584.1"/>
    <property type="molecule type" value="Genomic_DNA"/>
</dbReference>
<evidence type="ECO:0000313" key="3">
    <source>
        <dbReference type="Proteomes" id="UP000621436"/>
    </source>
</evidence>
<keyword evidence="3" id="KW-1185">Reference proteome</keyword>
<organism evidence="2 3">
    <name type="scientific">Halonatronomonas betaini</name>
    <dbReference type="NCBI Taxonomy" id="2778430"/>
    <lineage>
        <taxon>Bacteria</taxon>
        <taxon>Bacillati</taxon>
        <taxon>Bacillota</taxon>
        <taxon>Clostridia</taxon>
        <taxon>Halanaerobiales</taxon>
        <taxon>Halarsenatibacteraceae</taxon>
        <taxon>Halonatronomonas</taxon>
    </lineage>
</organism>
<accession>A0A931ATX8</accession>
<dbReference type="Pfam" id="PF06966">
    <property type="entry name" value="DUF1295"/>
    <property type="match status" value="1"/>
</dbReference>
<name>A0A931ATX8_9FIRM</name>
<evidence type="ECO:0000313" key="2">
    <source>
        <dbReference type="EMBL" id="MBF8436584.1"/>
    </source>
</evidence>
<dbReference type="AlphaFoldDB" id="A0A931ATX8"/>
<gene>
    <name evidence="2" type="ORF">I0Q91_05810</name>
</gene>
<proteinExistence type="predicted"/>
<feature type="transmembrane region" description="Helical" evidence="1">
    <location>
        <begin position="133"/>
        <end position="151"/>
    </location>
</feature>
<dbReference type="PROSITE" id="PS50244">
    <property type="entry name" value="S5A_REDUCTASE"/>
    <property type="match status" value="1"/>
</dbReference>
<dbReference type="InterPro" id="IPR010721">
    <property type="entry name" value="UstE-like"/>
</dbReference>
<keyword evidence="1" id="KW-1133">Transmembrane helix</keyword>
<reference evidence="2" key="1">
    <citation type="submission" date="2020-11" db="EMBL/GenBank/DDBJ databases">
        <title>Halonatronomonas betainensis gen. nov., sp. nov. a novel haloalkaliphilic representative of the family Halanaerobiacae capable of betaine degradation.</title>
        <authorList>
            <person name="Boltyanskaya Y."/>
            <person name="Kevbrin V."/>
            <person name="Detkova E."/>
            <person name="Grouzdev D.S."/>
            <person name="Koziaeva V."/>
            <person name="Zhilina T."/>
        </authorList>
    </citation>
    <scope>NUCLEOTIDE SEQUENCE</scope>
    <source>
        <strain evidence="2">Z-7014</strain>
    </source>
</reference>
<comment type="caution">
    <text evidence="2">The sequence shown here is derived from an EMBL/GenBank/DDBJ whole genome shotgun (WGS) entry which is preliminary data.</text>
</comment>
<dbReference type="Proteomes" id="UP000621436">
    <property type="component" value="Unassembled WGS sequence"/>
</dbReference>
<dbReference type="PANTHER" id="PTHR32251">
    <property type="entry name" value="3-OXO-5-ALPHA-STEROID 4-DEHYDROGENASE"/>
    <property type="match status" value="1"/>
</dbReference>
<feature type="transmembrane region" description="Helical" evidence="1">
    <location>
        <begin position="30"/>
        <end position="48"/>
    </location>
</feature>
<keyword evidence="1" id="KW-0812">Transmembrane</keyword>
<evidence type="ECO:0000256" key="1">
    <source>
        <dbReference type="SAM" id="Phobius"/>
    </source>
</evidence>
<keyword evidence="1" id="KW-0472">Membrane</keyword>
<protein>
    <submittedName>
        <fullName evidence="2">DUF1295 domain-containing protein</fullName>
    </submittedName>
</protein>
<dbReference type="Gene3D" id="1.20.120.1630">
    <property type="match status" value="1"/>
</dbReference>
<feature type="transmembrane region" description="Helical" evidence="1">
    <location>
        <begin position="6"/>
        <end position="23"/>
    </location>
</feature>
<sequence length="254" mass="29808">MNIFIQVALLLFIYFTGFYLFCMLKNDNSYVDIAWGFGYVVAVLFTLIRTEAATVDILVALMVTVWGGRLGIHILSRKIGKPEDFRYQQMRENWNNFYIQSFFRIFMLQGFLLYIIAYPSVKIISNNVETMNLLGYIGVLVWLIGFGFEVISDWQLKNFIKNRESKEEIMDSGLWKYSRHPNYFGEALLWWGIFLIALDTVGGFLIILSPILITFLVRFVSGVPLLEKRYKDHENYQKYAEKTNIFIPWFPKEG</sequence>
<feature type="transmembrane region" description="Helical" evidence="1">
    <location>
        <begin position="97"/>
        <end position="121"/>
    </location>
</feature>